<evidence type="ECO:0000256" key="2">
    <source>
        <dbReference type="SAM" id="SignalP"/>
    </source>
</evidence>
<evidence type="ECO:0000313" key="3">
    <source>
        <dbReference type="EMBL" id="VVC35934.1"/>
    </source>
</evidence>
<reference evidence="3 4" key="1">
    <citation type="submission" date="2019-08" db="EMBL/GenBank/DDBJ databases">
        <authorList>
            <person name="Alioto T."/>
            <person name="Alioto T."/>
            <person name="Gomez Garrido J."/>
        </authorList>
    </citation>
    <scope>NUCLEOTIDE SEQUENCE [LARGE SCALE GENOMIC DNA]</scope>
</reference>
<dbReference type="EMBL" id="CABPRJ010001429">
    <property type="protein sequence ID" value="VVC35934.1"/>
    <property type="molecule type" value="Genomic_DNA"/>
</dbReference>
<keyword evidence="1" id="KW-0812">Transmembrane</keyword>
<evidence type="ECO:0000256" key="1">
    <source>
        <dbReference type="SAM" id="Phobius"/>
    </source>
</evidence>
<proteinExistence type="predicted"/>
<accession>A0A5E4N2P5</accession>
<evidence type="ECO:0000313" key="4">
    <source>
        <dbReference type="Proteomes" id="UP000325440"/>
    </source>
</evidence>
<organism evidence="3 4">
    <name type="scientific">Cinara cedri</name>
    <dbReference type="NCBI Taxonomy" id="506608"/>
    <lineage>
        <taxon>Eukaryota</taxon>
        <taxon>Metazoa</taxon>
        <taxon>Ecdysozoa</taxon>
        <taxon>Arthropoda</taxon>
        <taxon>Hexapoda</taxon>
        <taxon>Insecta</taxon>
        <taxon>Pterygota</taxon>
        <taxon>Neoptera</taxon>
        <taxon>Paraneoptera</taxon>
        <taxon>Hemiptera</taxon>
        <taxon>Sternorrhyncha</taxon>
        <taxon>Aphidomorpha</taxon>
        <taxon>Aphidoidea</taxon>
        <taxon>Aphididae</taxon>
        <taxon>Lachninae</taxon>
        <taxon>Cinara</taxon>
    </lineage>
</organism>
<name>A0A5E4N2P5_9HEMI</name>
<dbReference type="OrthoDB" id="6618377at2759"/>
<keyword evidence="4" id="KW-1185">Reference proteome</keyword>
<protein>
    <submittedName>
        <fullName evidence="3">Uncharacterized protein</fullName>
    </submittedName>
</protein>
<keyword evidence="1" id="KW-1133">Transmembrane helix</keyword>
<feature type="signal peptide" evidence="2">
    <location>
        <begin position="1"/>
        <end position="24"/>
    </location>
</feature>
<feature type="transmembrane region" description="Helical" evidence="1">
    <location>
        <begin position="152"/>
        <end position="177"/>
    </location>
</feature>
<keyword evidence="1" id="KW-0472">Membrane</keyword>
<gene>
    <name evidence="3" type="ORF">CINCED_3A002215</name>
</gene>
<dbReference type="AlphaFoldDB" id="A0A5E4N2P5"/>
<feature type="chain" id="PRO_5023128179" evidence="2">
    <location>
        <begin position="25"/>
        <end position="209"/>
    </location>
</feature>
<keyword evidence="2" id="KW-0732">Signal</keyword>
<dbReference type="Proteomes" id="UP000325440">
    <property type="component" value="Unassembled WGS sequence"/>
</dbReference>
<sequence length="209" mass="22852">MTTPLATALCICAALLHTTEVILCGAIKPVYINSITPPLEFPSYGNTVTPLITDINPTPPLEFPTFPAYGKIIQATDAEASNFGKSPTSLTSENDDETTVRDDALSPIEKSLHDGILKPTSIPINIIAKISNNYTGNYIENKYYNSRIDENWVSIALTLFVLMVMAVIVLACSALCLKKVLNLKISKRQLLLEDCDESAMSDLIHVQHV</sequence>